<dbReference type="InParanoid" id="A0A401GN57"/>
<reference evidence="2 3" key="1">
    <citation type="journal article" date="2018" name="Sci. Rep.">
        <title>Genome sequence of the cauliflower mushroom Sparassis crispa (Hanabiratake) and its association with beneficial usage.</title>
        <authorList>
            <person name="Kiyama R."/>
            <person name="Furutani Y."/>
            <person name="Kawaguchi K."/>
            <person name="Nakanishi T."/>
        </authorList>
    </citation>
    <scope>NUCLEOTIDE SEQUENCE [LARGE SCALE GENOMIC DNA]</scope>
</reference>
<gene>
    <name evidence="2" type="ORF">SCP_0506870</name>
</gene>
<feature type="compositionally biased region" description="Polar residues" evidence="1">
    <location>
        <begin position="163"/>
        <end position="174"/>
    </location>
</feature>
<evidence type="ECO:0000313" key="3">
    <source>
        <dbReference type="Proteomes" id="UP000287166"/>
    </source>
</evidence>
<proteinExistence type="predicted"/>
<dbReference type="Proteomes" id="UP000287166">
    <property type="component" value="Unassembled WGS sequence"/>
</dbReference>
<keyword evidence="3" id="KW-1185">Reference proteome</keyword>
<organism evidence="2 3">
    <name type="scientific">Sparassis crispa</name>
    <dbReference type="NCBI Taxonomy" id="139825"/>
    <lineage>
        <taxon>Eukaryota</taxon>
        <taxon>Fungi</taxon>
        <taxon>Dikarya</taxon>
        <taxon>Basidiomycota</taxon>
        <taxon>Agaricomycotina</taxon>
        <taxon>Agaricomycetes</taxon>
        <taxon>Polyporales</taxon>
        <taxon>Sparassidaceae</taxon>
        <taxon>Sparassis</taxon>
    </lineage>
</organism>
<dbReference type="EMBL" id="BFAD01000005">
    <property type="protein sequence ID" value="GBE83632.1"/>
    <property type="molecule type" value="Genomic_DNA"/>
</dbReference>
<feature type="region of interest" description="Disordered" evidence="1">
    <location>
        <begin position="155"/>
        <end position="179"/>
    </location>
</feature>
<dbReference type="GeneID" id="38780549"/>
<name>A0A401GN57_9APHY</name>
<evidence type="ECO:0000313" key="2">
    <source>
        <dbReference type="EMBL" id="GBE83632.1"/>
    </source>
</evidence>
<protein>
    <submittedName>
        <fullName evidence="2">Uncharacterized protein</fullName>
    </submittedName>
</protein>
<dbReference type="RefSeq" id="XP_027614545.1">
    <property type="nucleotide sequence ID" value="XM_027758744.1"/>
</dbReference>
<sequence>MSAISAYDIERCLAASRGSSEFNATGMTKERNLQSGDMGVLHDLLRLPEDGEGSASREANHDRRVAPAMALFNYQVRDWQDMWDQYIDESKCDTSTPAPEDTTYLVVHREPVRPEFRPHEGFFIGASSDLAFEVLCSYMDSDDFIRADVLTDEAEPPWETESDQITSSQGQTSARGERVSRIAKMKARQVISDYCAETKRTRSGKGTF</sequence>
<dbReference type="AlphaFoldDB" id="A0A401GN57"/>
<evidence type="ECO:0000256" key="1">
    <source>
        <dbReference type="SAM" id="MobiDB-lite"/>
    </source>
</evidence>
<accession>A0A401GN57</accession>
<comment type="caution">
    <text evidence="2">The sequence shown here is derived from an EMBL/GenBank/DDBJ whole genome shotgun (WGS) entry which is preliminary data.</text>
</comment>